<dbReference type="GO" id="GO:0070726">
    <property type="term" value="P:cell wall assembly"/>
    <property type="evidence" value="ECO:0007669"/>
    <property type="project" value="EnsemblFungi"/>
</dbReference>
<dbReference type="PhylomeDB" id="A7TKJ6"/>
<evidence type="ECO:0008006" key="4">
    <source>
        <dbReference type="Google" id="ProtNLM"/>
    </source>
</evidence>
<dbReference type="PROSITE" id="PS51732">
    <property type="entry name" value="ASN_GLN_ASE_3"/>
    <property type="match status" value="1"/>
</dbReference>
<name>A7TKJ6_VANPO</name>
<protein>
    <recommendedName>
        <fullName evidence="4">Asparaginase</fullName>
    </recommendedName>
</protein>
<dbReference type="AlphaFoldDB" id="A7TKJ6"/>
<keyword evidence="1" id="KW-0732">Signal</keyword>
<feature type="signal peptide" evidence="1">
    <location>
        <begin position="1"/>
        <end position="19"/>
    </location>
</feature>
<dbReference type="RefSeq" id="XP_001645076.1">
    <property type="nucleotide sequence ID" value="XM_001645026.1"/>
</dbReference>
<dbReference type="SUPFAM" id="SSF53774">
    <property type="entry name" value="Glutaminase/Asparaginase"/>
    <property type="match status" value="1"/>
</dbReference>
<dbReference type="GO" id="GO:0005576">
    <property type="term" value="C:extracellular region"/>
    <property type="evidence" value="ECO:0007669"/>
    <property type="project" value="EnsemblFungi"/>
</dbReference>
<dbReference type="SMART" id="SM00870">
    <property type="entry name" value="Asparaginase"/>
    <property type="match status" value="1"/>
</dbReference>
<sequence>MKFQIAASALLAASTLVQASPVIFETGNISNISNGSNHSNSTFHNGTNATDFVEPKLKVIVTGGTYTLKNSSDVEYNFYGNSSNALNFTQLYEVAEIVNKTLDNDNYYGVVVVANGNSVESLGFFSTILFDSIKPVVVAQDADYGLLVANNTGAYGSLVVSNDYLVYSGAFSPAVSRYATDAASGVPIAACGDDLSVNWFFDDSTPMFTDPFSVIRNQFPELTNANVTTEFNFTPRVPIVSQSDCSLELLSTLEAAADGVVIISTEGDARSLDLSSLSIPVVFAKGDQVPYLSSMYLPEGTCGAGYLSPLKAQLLLTVALANGISSAEELITIFP</sequence>
<proteinExistence type="predicted"/>
<dbReference type="KEGG" id="vpo:Kpol_1035p31"/>
<dbReference type="PIRSF" id="PIRSF001220">
    <property type="entry name" value="L-ASNase_gatD"/>
    <property type="match status" value="1"/>
</dbReference>
<dbReference type="EMBL" id="DS480408">
    <property type="protein sequence ID" value="EDO17218.1"/>
    <property type="molecule type" value="Genomic_DNA"/>
</dbReference>
<dbReference type="HOGENOM" id="CLU_046466_0_0_1"/>
<evidence type="ECO:0000313" key="2">
    <source>
        <dbReference type="EMBL" id="EDO17218.1"/>
    </source>
</evidence>
<dbReference type="OrthoDB" id="4070114at2759"/>
<keyword evidence="3" id="KW-1185">Reference proteome</keyword>
<evidence type="ECO:0000256" key="1">
    <source>
        <dbReference type="SAM" id="SignalP"/>
    </source>
</evidence>
<evidence type="ECO:0000313" key="3">
    <source>
        <dbReference type="Proteomes" id="UP000000267"/>
    </source>
</evidence>
<dbReference type="GeneID" id="5545423"/>
<dbReference type="Proteomes" id="UP000000267">
    <property type="component" value="Unassembled WGS sequence"/>
</dbReference>
<dbReference type="STRING" id="436907.A7TKJ6"/>
<organism evidence="3">
    <name type="scientific">Vanderwaltozyma polyspora (strain ATCC 22028 / DSM 70294 / BCRC 21397 / CBS 2163 / NBRC 10782 / NRRL Y-8283 / UCD 57-17)</name>
    <name type="common">Kluyveromyces polysporus</name>
    <dbReference type="NCBI Taxonomy" id="436907"/>
    <lineage>
        <taxon>Eukaryota</taxon>
        <taxon>Fungi</taxon>
        <taxon>Dikarya</taxon>
        <taxon>Ascomycota</taxon>
        <taxon>Saccharomycotina</taxon>
        <taxon>Saccharomycetes</taxon>
        <taxon>Saccharomycetales</taxon>
        <taxon>Saccharomycetaceae</taxon>
        <taxon>Vanderwaltozyma</taxon>
    </lineage>
</organism>
<dbReference type="OMA" id="FESMAFF"/>
<dbReference type="GO" id="GO:0004067">
    <property type="term" value="F:asparaginase activity"/>
    <property type="evidence" value="ECO:0007669"/>
    <property type="project" value="UniProtKB-UniRule"/>
</dbReference>
<reference evidence="2 3" key="1">
    <citation type="journal article" date="2007" name="Proc. Natl. Acad. Sci. U.S.A.">
        <title>Independent sorting-out of thousands of duplicated gene pairs in two yeast species descended from a whole-genome duplication.</title>
        <authorList>
            <person name="Scannell D.R."/>
            <person name="Frank A.C."/>
            <person name="Conant G.C."/>
            <person name="Byrne K.P."/>
            <person name="Woolfit M."/>
            <person name="Wolfe K.H."/>
        </authorList>
    </citation>
    <scope>NUCLEOTIDE SEQUENCE [LARGE SCALE GENOMIC DNA]</scope>
    <source>
        <strain evidence="3">ATCC 22028 / DSM 70294 / BCRC 21397 / CBS 2163 / NBRC 10782 / NRRL Y-8283 / UCD 57-17</strain>
    </source>
</reference>
<gene>
    <name evidence="2" type="ORF">Kpol_1035p31</name>
</gene>
<dbReference type="eggNOG" id="KOG0503">
    <property type="taxonomic scope" value="Eukaryota"/>
</dbReference>
<feature type="chain" id="PRO_5002712953" description="Asparaginase" evidence="1">
    <location>
        <begin position="20"/>
        <end position="335"/>
    </location>
</feature>
<dbReference type="InterPro" id="IPR036152">
    <property type="entry name" value="Asp/glu_Ase-like_sf"/>
</dbReference>
<dbReference type="InterPro" id="IPR006034">
    <property type="entry name" value="Asparaginase/glutaminase-like"/>
</dbReference>
<accession>A7TKJ6</accession>
<dbReference type="InParanoid" id="A7TKJ6"/>